<dbReference type="AlphaFoldDB" id="D8RK89"/>
<keyword evidence="2" id="KW-0408">Iron</keyword>
<dbReference type="SUPFAM" id="SSF51197">
    <property type="entry name" value="Clavaminate synthase-like"/>
    <property type="match status" value="1"/>
</dbReference>
<proteinExistence type="predicted"/>
<organism evidence="5">
    <name type="scientific">Selaginella moellendorffii</name>
    <name type="common">Spikemoss</name>
    <dbReference type="NCBI Taxonomy" id="88036"/>
    <lineage>
        <taxon>Eukaryota</taxon>
        <taxon>Viridiplantae</taxon>
        <taxon>Streptophyta</taxon>
        <taxon>Embryophyta</taxon>
        <taxon>Tracheophyta</taxon>
        <taxon>Lycopodiopsida</taxon>
        <taxon>Selaginellales</taxon>
        <taxon>Selaginellaceae</taxon>
        <taxon>Selaginella</taxon>
    </lineage>
</organism>
<dbReference type="Gene3D" id="2.60.120.330">
    <property type="entry name" value="B-lactam Antibiotic, Isopenicillin N Synthase, Chain"/>
    <property type="match status" value="1"/>
</dbReference>
<dbReference type="InterPro" id="IPR044861">
    <property type="entry name" value="IPNS-like_FE2OG_OXY"/>
</dbReference>
<accession>D8RK89</accession>
<evidence type="ECO:0000256" key="2">
    <source>
        <dbReference type="ARBA" id="ARBA00023004"/>
    </source>
</evidence>
<dbReference type="PANTHER" id="PTHR47991">
    <property type="entry name" value="OXOGLUTARATE/IRON-DEPENDENT DIOXYGENASE"/>
    <property type="match status" value="1"/>
</dbReference>
<reference evidence="4 5" key="1">
    <citation type="journal article" date="2011" name="Science">
        <title>The Selaginella genome identifies genetic changes associated with the evolution of vascular plants.</title>
        <authorList>
            <person name="Banks J.A."/>
            <person name="Nishiyama T."/>
            <person name="Hasebe M."/>
            <person name="Bowman J.L."/>
            <person name="Gribskov M."/>
            <person name="dePamphilis C."/>
            <person name="Albert V.A."/>
            <person name="Aono N."/>
            <person name="Aoyama T."/>
            <person name="Ambrose B.A."/>
            <person name="Ashton N.W."/>
            <person name="Axtell M.J."/>
            <person name="Barker E."/>
            <person name="Barker M.S."/>
            <person name="Bennetzen J.L."/>
            <person name="Bonawitz N.D."/>
            <person name="Chapple C."/>
            <person name="Cheng C."/>
            <person name="Correa L.G."/>
            <person name="Dacre M."/>
            <person name="DeBarry J."/>
            <person name="Dreyer I."/>
            <person name="Elias M."/>
            <person name="Engstrom E.M."/>
            <person name="Estelle M."/>
            <person name="Feng L."/>
            <person name="Finet C."/>
            <person name="Floyd S.K."/>
            <person name="Frommer W.B."/>
            <person name="Fujita T."/>
            <person name="Gramzow L."/>
            <person name="Gutensohn M."/>
            <person name="Harholt J."/>
            <person name="Hattori M."/>
            <person name="Heyl A."/>
            <person name="Hirai T."/>
            <person name="Hiwatashi Y."/>
            <person name="Ishikawa M."/>
            <person name="Iwata M."/>
            <person name="Karol K.G."/>
            <person name="Koehler B."/>
            <person name="Kolukisaoglu U."/>
            <person name="Kubo M."/>
            <person name="Kurata T."/>
            <person name="Lalonde S."/>
            <person name="Li K."/>
            <person name="Li Y."/>
            <person name="Litt A."/>
            <person name="Lyons E."/>
            <person name="Manning G."/>
            <person name="Maruyama T."/>
            <person name="Michael T.P."/>
            <person name="Mikami K."/>
            <person name="Miyazaki S."/>
            <person name="Morinaga S."/>
            <person name="Murata T."/>
            <person name="Mueller-Roeber B."/>
            <person name="Nelson D.R."/>
            <person name="Obara M."/>
            <person name="Oguri Y."/>
            <person name="Olmstead R.G."/>
            <person name="Onodera N."/>
            <person name="Petersen B.L."/>
            <person name="Pils B."/>
            <person name="Prigge M."/>
            <person name="Rensing S.A."/>
            <person name="Riano-Pachon D.M."/>
            <person name="Roberts A.W."/>
            <person name="Sato Y."/>
            <person name="Scheller H.V."/>
            <person name="Schulz B."/>
            <person name="Schulz C."/>
            <person name="Shakirov E.V."/>
            <person name="Shibagaki N."/>
            <person name="Shinohara N."/>
            <person name="Shippen D.E."/>
            <person name="Soerensen I."/>
            <person name="Sotooka R."/>
            <person name="Sugimoto N."/>
            <person name="Sugita M."/>
            <person name="Sumikawa N."/>
            <person name="Tanurdzic M."/>
            <person name="Theissen G."/>
            <person name="Ulvskov P."/>
            <person name="Wakazuki S."/>
            <person name="Weng J.K."/>
            <person name="Willats W.W."/>
            <person name="Wipf D."/>
            <person name="Wolf P.G."/>
            <person name="Yang L."/>
            <person name="Zimmer A.D."/>
            <person name="Zhu Q."/>
            <person name="Mitros T."/>
            <person name="Hellsten U."/>
            <person name="Loque D."/>
            <person name="Otillar R."/>
            <person name="Salamov A."/>
            <person name="Schmutz J."/>
            <person name="Shapiro H."/>
            <person name="Lindquist E."/>
            <person name="Lucas S."/>
            <person name="Rokhsar D."/>
            <person name="Grigoriev I.V."/>
        </authorList>
    </citation>
    <scope>NUCLEOTIDE SEQUENCE [LARGE SCALE GENOMIC DNA]</scope>
</reference>
<dbReference type="EMBL" id="GL377582">
    <property type="protein sequence ID" value="EFJ27403.1"/>
    <property type="molecule type" value="Genomic_DNA"/>
</dbReference>
<keyword evidence="4" id="KW-0223">Dioxygenase</keyword>
<dbReference type="InParanoid" id="D8RK89"/>
<keyword evidence="4" id="KW-0560">Oxidoreductase</keyword>
<keyword evidence="1" id="KW-0479">Metal-binding</keyword>
<protein>
    <submittedName>
        <fullName evidence="4">2-oxoacid-dependent dioxygenase</fullName>
    </submittedName>
</protein>
<evidence type="ECO:0000256" key="1">
    <source>
        <dbReference type="ARBA" id="ARBA00022723"/>
    </source>
</evidence>
<dbReference type="GO" id="GO:0046872">
    <property type="term" value="F:metal ion binding"/>
    <property type="evidence" value="ECO:0007669"/>
    <property type="project" value="UniProtKB-KW"/>
</dbReference>
<dbReference type="PROSITE" id="PS00028">
    <property type="entry name" value="ZINC_FINGER_C2H2_1"/>
    <property type="match status" value="1"/>
</dbReference>
<name>D8RK89_SELML</name>
<dbReference type="eggNOG" id="KOG0143">
    <property type="taxonomic scope" value="Eukaryota"/>
</dbReference>
<evidence type="ECO:0000259" key="3">
    <source>
        <dbReference type="PROSITE" id="PS00028"/>
    </source>
</evidence>
<dbReference type="Gramene" id="EFJ27403">
    <property type="protein sequence ID" value="EFJ27403"/>
    <property type="gene ID" value="SELMODRAFT_453310"/>
</dbReference>
<gene>
    <name evidence="4" type="ORF">SELMODRAFT_453310</name>
</gene>
<sequence>MPADFFLPSVSFREEGKPSSPSSLLSCHLCLAVCTSQNSLDTSWTVSVVQKRTSVCQVPSQLFSNQCPYKGCDKCYFYEYKLNLHLKRRHVKEEMVEHNSNDKFSDGSNPEHLVRGPGKGKMMLGHVKRSLSRSQLQSQVMVLNFYPACPEPDLVLGIAPHLDPGSITLLLQYHIEGLQVMHNDKWYSVKPILYSFVVNLGDQTQVSVSFTNVD</sequence>
<dbReference type="Pfam" id="PF03171">
    <property type="entry name" value="2OG-FeII_Oxy"/>
    <property type="match status" value="1"/>
</dbReference>
<dbReference type="InterPro" id="IPR050295">
    <property type="entry name" value="Plant_2OG-oxidoreductases"/>
</dbReference>
<dbReference type="Proteomes" id="UP000001514">
    <property type="component" value="Unassembled WGS sequence"/>
</dbReference>
<dbReference type="InterPro" id="IPR013087">
    <property type="entry name" value="Znf_C2H2_type"/>
</dbReference>
<dbReference type="KEGG" id="smo:SELMODRAFT_453310"/>
<dbReference type="HOGENOM" id="CLU_1290896_0_0_1"/>
<dbReference type="GO" id="GO:0051213">
    <property type="term" value="F:dioxygenase activity"/>
    <property type="evidence" value="ECO:0007669"/>
    <property type="project" value="UniProtKB-KW"/>
</dbReference>
<evidence type="ECO:0000313" key="5">
    <source>
        <dbReference type="Proteomes" id="UP000001514"/>
    </source>
</evidence>
<feature type="domain" description="C2H2-type" evidence="3">
    <location>
        <begin position="67"/>
        <end position="90"/>
    </location>
</feature>
<evidence type="ECO:0000313" key="4">
    <source>
        <dbReference type="EMBL" id="EFJ27403.1"/>
    </source>
</evidence>
<keyword evidence="5" id="KW-1185">Reference proteome</keyword>
<dbReference type="InterPro" id="IPR027443">
    <property type="entry name" value="IPNS-like_sf"/>
</dbReference>